<feature type="domain" description="HTH marR-type" evidence="1">
    <location>
        <begin position="1"/>
        <end position="147"/>
    </location>
</feature>
<evidence type="ECO:0000313" key="3">
    <source>
        <dbReference type="Proteomes" id="UP000641932"/>
    </source>
</evidence>
<dbReference type="Gene3D" id="1.10.10.10">
    <property type="entry name" value="Winged helix-like DNA-binding domain superfamily/Winged helix DNA-binding domain"/>
    <property type="match status" value="1"/>
</dbReference>
<dbReference type="Pfam" id="PF12802">
    <property type="entry name" value="MarR_2"/>
    <property type="match status" value="1"/>
</dbReference>
<evidence type="ECO:0000259" key="1">
    <source>
        <dbReference type="PROSITE" id="PS50995"/>
    </source>
</evidence>
<evidence type="ECO:0000313" key="2">
    <source>
        <dbReference type="EMBL" id="GGO89818.1"/>
    </source>
</evidence>
<dbReference type="GO" id="GO:0003700">
    <property type="term" value="F:DNA-binding transcription factor activity"/>
    <property type="evidence" value="ECO:0007669"/>
    <property type="project" value="InterPro"/>
</dbReference>
<dbReference type="InterPro" id="IPR000835">
    <property type="entry name" value="HTH_MarR-typ"/>
</dbReference>
<dbReference type="InterPro" id="IPR036388">
    <property type="entry name" value="WH-like_DNA-bd_sf"/>
</dbReference>
<protein>
    <submittedName>
        <fullName evidence="2">MarR family transcriptional regulator</fullName>
    </submittedName>
</protein>
<dbReference type="SUPFAM" id="SSF46785">
    <property type="entry name" value="Winged helix' DNA-binding domain"/>
    <property type="match status" value="1"/>
</dbReference>
<dbReference type="Proteomes" id="UP000641932">
    <property type="component" value="Unassembled WGS sequence"/>
</dbReference>
<reference evidence="2" key="1">
    <citation type="journal article" date="2014" name="Int. J. Syst. Evol. Microbiol.">
        <title>Complete genome sequence of Corynebacterium casei LMG S-19264T (=DSM 44701T), isolated from a smear-ripened cheese.</title>
        <authorList>
            <consortium name="US DOE Joint Genome Institute (JGI-PGF)"/>
            <person name="Walter F."/>
            <person name="Albersmeier A."/>
            <person name="Kalinowski J."/>
            <person name="Ruckert C."/>
        </authorList>
    </citation>
    <scope>NUCLEOTIDE SEQUENCE</scope>
    <source>
        <strain evidence="2">CGMCC 4.7201</strain>
    </source>
</reference>
<accession>A0A917ZSK6</accession>
<dbReference type="InterPro" id="IPR036390">
    <property type="entry name" value="WH_DNA-bd_sf"/>
</dbReference>
<comment type="caution">
    <text evidence="2">The sequence shown here is derived from an EMBL/GenBank/DDBJ whole genome shotgun (WGS) entry which is preliminary data.</text>
</comment>
<gene>
    <name evidence="2" type="ORF">GCM10012280_33940</name>
</gene>
<dbReference type="InterPro" id="IPR039422">
    <property type="entry name" value="MarR/SlyA-like"/>
</dbReference>
<sequence length="162" mass="18000">MSIVSSDVGGTPGFELPLRLFLGFRVLIDDLHAELARQGHPDVRPMHGFVFQAIGPTGTTAAELGRTLGVSKQAAAKTVDGLERLGYVRRAADPSDARRKTVQLTERGVDCLVRSARIFDELRERWARTLGEERLDAMEEDLRKVTPREVFRLDVPGWFGGQ</sequence>
<dbReference type="PANTHER" id="PTHR33164">
    <property type="entry name" value="TRANSCRIPTIONAL REGULATOR, MARR FAMILY"/>
    <property type="match status" value="1"/>
</dbReference>
<dbReference type="PROSITE" id="PS50995">
    <property type="entry name" value="HTH_MARR_2"/>
    <property type="match status" value="1"/>
</dbReference>
<proteinExistence type="predicted"/>
<reference evidence="2" key="2">
    <citation type="submission" date="2020-09" db="EMBL/GenBank/DDBJ databases">
        <authorList>
            <person name="Sun Q."/>
            <person name="Zhou Y."/>
        </authorList>
    </citation>
    <scope>NUCLEOTIDE SEQUENCE</scope>
    <source>
        <strain evidence="2">CGMCC 4.7201</strain>
    </source>
</reference>
<dbReference type="EMBL" id="BMMS01000013">
    <property type="protein sequence ID" value="GGO89818.1"/>
    <property type="molecule type" value="Genomic_DNA"/>
</dbReference>
<dbReference type="PRINTS" id="PR00598">
    <property type="entry name" value="HTHMARR"/>
</dbReference>
<name>A0A917ZSK6_9ACTN</name>
<dbReference type="AlphaFoldDB" id="A0A917ZSK6"/>
<dbReference type="GO" id="GO:0006950">
    <property type="term" value="P:response to stress"/>
    <property type="evidence" value="ECO:0007669"/>
    <property type="project" value="TreeGrafter"/>
</dbReference>
<keyword evidence="3" id="KW-1185">Reference proteome</keyword>
<dbReference type="SMART" id="SM00347">
    <property type="entry name" value="HTH_MARR"/>
    <property type="match status" value="1"/>
</dbReference>
<dbReference type="PANTHER" id="PTHR33164:SF99">
    <property type="entry name" value="MARR FAMILY REGULATORY PROTEIN"/>
    <property type="match status" value="1"/>
</dbReference>
<organism evidence="2 3">
    <name type="scientific">Wenjunlia tyrosinilytica</name>
    <dbReference type="NCBI Taxonomy" id="1544741"/>
    <lineage>
        <taxon>Bacteria</taxon>
        <taxon>Bacillati</taxon>
        <taxon>Actinomycetota</taxon>
        <taxon>Actinomycetes</taxon>
        <taxon>Kitasatosporales</taxon>
        <taxon>Streptomycetaceae</taxon>
        <taxon>Wenjunlia</taxon>
    </lineage>
</organism>